<dbReference type="Gene3D" id="2.60.120.260">
    <property type="entry name" value="Galactose-binding domain-like"/>
    <property type="match status" value="2"/>
</dbReference>
<evidence type="ECO:0000256" key="1">
    <source>
        <dbReference type="ARBA" id="ARBA00007951"/>
    </source>
</evidence>
<dbReference type="SMART" id="SM00812">
    <property type="entry name" value="Alpha_L_fucos"/>
    <property type="match status" value="1"/>
</dbReference>
<dbReference type="AlphaFoldDB" id="A0A1D3UH40"/>
<reference evidence="9 10" key="1">
    <citation type="submission" date="2016-09" db="EMBL/GenBank/DDBJ databases">
        <authorList>
            <person name="Capua I."/>
            <person name="De Benedictis P."/>
            <person name="Joannis T."/>
            <person name="Lombin L.H."/>
            <person name="Cattoli G."/>
        </authorList>
    </citation>
    <scope>NUCLEOTIDE SEQUENCE [LARGE SCALE GENOMIC DNA]</scope>
    <source>
        <strain evidence="9 10">UB20</strain>
    </source>
</reference>
<dbReference type="Pfam" id="PF00754">
    <property type="entry name" value="F5_F8_type_C"/>
    <property type="match status" value="1"/>
</dbReference>
<dbReference type="InterPro" id="IPR008979">
    <property type="entry name" value="Galactose-bd-like_sf"/>
</dbReference>
<evidence type="ECO:0000313" key="9">
    <source>
        <dbReference type="EMBL" id="SCQ19460.1"/>
    </source>
</evidence>
<dbReference type="GO" id="GO:0005764">
    <property type="term" value="C:lysosome"/>
    <property type="evidence" value="ECO:0007669"/>
    <property type="project" value="TreeGrafter"/>
</dbReference>
<dbReference type="InterPro" id="IPR026876">
    <property type="entry name" value="Fn3_assoc_repeat"/>
</dbReference>
<dbReference type="GO" id="GO:0004560">
    <property type="term" value="F:alpha-L-fucosidase activity"/>
    <property type="evidence" value="ECO:0007669"/>
    <property type="project" value="InterPro"/>
</dbReference>
<evidence type="ECO:0000256" key="3">
    <source>
        <dbReference type="ARBA" id="ARBA00022729"/>
    </source>
</evidence>
<dbReference type="EMBL" id="NSLJ01000003">
    <property type="protein sequence ID" value="PDP44896.1"/>
    <property type="molecule type" value="Genomic_DNA"/>
</dbReference>
<evidence type="ECO:0000259" key="7">
    <source>
        <dbReference type="Pfam" id="PF01120"/>
    </source>
</evidence>
<proteinExistence type="inferred from homology"/>
<dbReference type="Proteomes" id="UP000219259">
    <property type="component" value="Unassembled WGS sequence"/>
</dbReference>
<dbReference type="Gene3D" id="3.20.20.80">
    <property type="entry name" value="Glycosidases"/>
    <property type="match status" value="1"/>
</dbReference>
<dbReference type="SUPFAM" id="SSF49785">
    <property type="entry name" value="Galactose-binding domain-like"/>
    <property type="match status" value="2"/>
</dbReference>
<dbReference type="PANTHER" id="PTHR10030:SF37">
    <property type="entry name" value="ALPHA-L-FUCOSIDASE-RELATED"/>
    <property type="match status" value="1"/>
</dbReference>
<dbReference type="Pfam" id="PF01120">
    <property type="entry name" value="Alpha_L_fucos"/>
    <property type="match status" value="1"/>
</dbReference>
<accession>A0A1D3UH40</accession>
<dbReference type="PANTHER" id="PTHR10030">
    <property type="entry name" value="ALPHA-L-FUCOSIDASE"/>
    <property type="match status" value="1"/>
</dbReference>
<sequence length="684" mass="77467">MNIKQFLVVGCITGSLLGCENGVPEAPTPVLPVPAPEQVAWHKTEMYAFVHFGLNTFNDLEWGYGDTPASTFNPENLDCDQWARIIKAAGFRGIVITTKHHDGFCLWPTETTKYSVKNSPWRDGKGDVVRDLSEACKKYDLKFGVYLSPWDRNHAEYGRPGYVEAYHNQIRELSSNYGSLFEFWFDGANGGDGWYGGANEKRSIDAVTYYNYEKAREIIKEKHPDAMIFGGTVPDIRWIGNESGWAGDTQWSIFGTEPEYHDHYKQSQWGDENGSRWLGGEVDVSIRPGWFYHASEDHQVRTLSQMVDYYYRSVGHNANLILNFPISLRGTIHPFDSARVMEWAETIRNDLKENLLTRATVKASTVRGSKYAAKQVLDGDWDTYWTTADGEVSGDLTFSFSEPTALNRFLIQEYIPLGQRVRSFVIEAEHEGQWVPVEAYDSTTTVGYKRIVRFRTVTSKQFRIRFLDARGPLCINNVEAFLAPALMVEPRIVRNEKDEVKILPGDKNSVVYYTTDNSQPSLESTRYDHPFSFAQKGRIKAACYDATFDKWSPVTTAELDIPASSYEMADEKMTALFDGDGNSLYTLPKGENSLTIVLKEKATIAGFRYLPNQQRYADGHISSYQVFVDGKEVAKGEFSNIRNNPVVQEVRFARPVEGKTLRLAAKSIVLNPPVRIGDFSLITE</sequence>
<feature type="domain" description="Glycoside hydrolase family 29 N-terminal" evidence="7">
    <location>
        <begin position="41"/>
        <end position="342"/>
    </location>
</feature>
<protein>
    <recommendedName>
        <fullName evidence="2">alpha-L-fucosidase</fullName>
        <ecNumber evidence="2">3.2.1.51</ecNumber>
    </recommendedName>
</protein>
<evidence type="ECO:0000313" key="11">
    <source>
        <dbReference type="Proteomes" id="UP000219259"/>
    </source>
</evidence>
<dbReference type="InterPro" id="IPR000933">
    <property type="entry name" value="Glyco_hydro_29"/>
</dbReference>
<evidence type="ECO:0000313" key="8">
    <source>
        <dbReference type="EMBL" id="PDP44896.1"/>
    </source>
</evidence>
<evidence type="ECO:0000256" key="4">
    <source>
        <dbReference type="ARBA" id="ARBA00022801"/>
    </source>
</evidence>
<evidence type="ECO:0000259" key="6">
    <source>
        <dbReference type="Pfam" id="PF00754"/>
    </source>
</evidence>
<dbReference type="SUPFAM" id="SSF51445">
    <property type="entry name" value="(Trans)glycosidases"/>
    <property type="match status" value="1"/>
</dbReference>
<dbReference type="GO" id="GO:0016139">
    <property type="term" value="P:glycoside catabolic process"/>
    <property type="evidence" value="ECO:0007669"/>
    <property type="project" value="TreeGrafter"/>
</dbReference>
<keyword evidence="4 8" id="KW-0378">Hydrolase</keyword>
<dbReference type="GO" id="GO:0006004">
    <property type="term" value="P:fucose metabolic process"/>
    <property type="evidence" value="ECO:0007669"/>
    <property type="project" value="TreeGrafter"/>
</dbReference>
<dbReference type="InterPro" id="IPR000421">
    <property type="entry name" value="FA58C"/>
</dbReference>
<dbReference type="InterPro" id="IPR017853">
    <property type="entry name" value="GH"/>
</dbReference>
<evidence type="ECO:0000256" key="2">
    <source>
        <dbReference type="ARBA" id="ARBA00012662"/>
    </source>
</evidence>
<dbReference type="OrthoDB" id="1389336at2"/>
<dbReference type="EC" id="3.2.1.51" evidence="2"/>
<evidence type="ECO:0000313" key="10">
    <source>
        <dbReference type="Proteomes" id="UP000182057"/>
    </source>
</evidence>
<dbReference type="RefSeq" id="WP_074449548.1">
    <property type="nucleotide sequence ID" value="NZ_FMMM01000026.1"/>
</dbReference>
<dbReference type="PROSITE" id="PS51257">
    <property type="entry name" value="PROKAR_LIPOPROTEIN"/>
    <property type="match status" value="1"/>
</dbReference>
<feature type="domain" description="F5/8 type C" evidence="6">
    <location>
        <begin position="361"/>
        <end position="468"/>
    </location>
</feature>
<dbReference type="EMBL" id="FMMM01000026">
    <property type="protein sequence ID" value="SCQ19460.1"/>
    <property type="molecule type" value="Genomic_DNA"/>
</dbReference>
<organism evidence="9 10">
    <name type="scientific">Tannerella forsythia</name>
    <name type="common">Bacteroides forsythus</name>
    <dbReference type="NCBI Taxonomy" id="28112"/>
    <lineage>
        <taxon>Bacteria</taxon>
        <taxon>Pseudomonadati</taxon>
        <taxon>Bacteroidota</taxon>
        <taxon>Bacteroidia</taxon>
        <taxon>Bacteroidales</taxon>
        <taxon>Tannerellaceae</taxon>
        <taxon>Tannerella</taxon>
    </lineage>
</organism>
<dbReference type="Pfam" id="PF13287">
    <property type="entry name" value="Fn3_assoc"/>
    <property type="match status" value="1"/>
</dbReference>
<name>A0A1D3UH40_TANFO</name>
<reference evidence="8 11" key="2">
    <citation type="submission" date="2017-09" db="EMBL/GenBank/DDBJ databases">
        <title>Phase variable restriction modification systems are present in the genome sequences of periodontal pathogens Prevotella intermedia, Tannerella forsythia and Porphyromonas gingivalis.</title>
        <authorList>
            <person name="Haigh R.D."/>
            <person name="Crawford L."/>
            <person name="Ralph J."/>
            <person name="Wanford J."/>
            <person name="Vartoukian S.R."/>
            <person name="Hijazib K."/>
            <person name="Wade W."/>
            <person name="Oggioni M.R."/>
        </authorList>
    </citation>
    <scope>NUCLEOTIDE SEQUENCE [LARGE SCALE GENOMIC DNA]</scope>
    <source>
        <strain evidence="8 11">WW11663</strain>
    </source>
</reference>
<dbReference type="Proteomes" id="UP000182057">
    <property type="component" value="Unassembled WGS sequence"/>
</dbReference>
<keyword evidence="3" id="KW-0732">Signal</keyword>
<gene>
    <name evidence="8" type="ORF">CLI86_01975</name>
    <name evidence="9" type="ORF">TFUB20_00711</name>
</gene>
<keyword evidence="5" id="KW-0326">Glycosidase</keyword>
<comment type="similarity">
    <text evidence="1">Belongs to the glycosyl hydrolase 29 family.</text>
</comment>
<evidence type="ECO:0000256" key="5">
    <source>
        <dbReference type="ARBA" id="ARBA00023295"/>
    </source>
</evidence>
<dbReference type="InterPro" id="IPR057739">
    <property type="entry name" value="Glyco_hydro_29_N"/>
</dbReference>